<gene>
    <name evidence="10" type="ORF">XAT740_LOCUS31342</name>
</gene>
<feature type="transmembrane region" description="Helical" evidence="8">
    <location>
        <begin position="95"/>
        <end position="116"/>
    </location>
</feature>
<dbReference type="GO" id="GO:0004930">
    <property type="term" value="F:G protein-coupled receptor activity"/>
    <property type="evidence" value="ECO:0007669"/>
    <property type="project" value="UniProtKB-KW"/>
</dbReference>
<dbReference type="Proteomes" id="UP000663828">
    <property type="component" value="Unassembled WGS sequence"/>
</dbReference>
<evidence type="ECO:0000256" key="2">
    <source>
        <dbReference type="ARBA" id="ARBA00022692"/>
    </source>
</evidence>
<keyword evidence="11" id="KW-1185">Reference proteome</keyword>
<feature type="transmembrane region" description="Helical" evidence="8">
    <location>
        <begin position="234"/>
        <end position="254"/>
    </location>
</feature>
<keyword evidence="2 8" id="KW-0812">Transmembrane</keyword>
<sequence>MTSSTDISITDQYKSIQIQLFSVAGMILFSFGIVGNLLNCIVFMKRTMRQNPSSIYFTAIAFINLLVLMTVLLPIVILYATNSSFTTQTILRCKVGYYVATTFLMLSRYYLVLTAIDRALFTSSNALVRQRSTRRLAYRSIAGVTLFILLYHIYLLAIIGVVQLSPGYDICFTNSAFFTSYIFYSNLIIGFQIPLLISALLTIMTLKNIRRARIRPMNDISFVTDVRRGKDRQFIGMGLSEVVVYIIFNSPAPIRNVYREITGSRGESAEGQTFDLFLQNVFYIVVFIIPAMNFYIYLIVSKAYRRKVIHLLDEFREHFFPRNLRNQQIATVGTVT</sequence>
<dbReference type="Gene3D" id="1.20.1070.10">
    <property type="entry name" value="Rhodopsin 7-helix transmembrane proteins"/>
    <property type="match status" value="1"/>
</dbReference>
<evidence type="ECO:0000256" key="1">
    <source>
        <dbReference type="ARBA" id="ARBA00004141"/>
    </source>
</evidence>
<feature type="transmembrane region" description="Helical" evidence="8">
    <location>
        <begin position="281"/>
        <end position="300"/>
    </location>
</feature>
<protein>
    <recommendedName>
        <fullName evidence="9">G-protein coupled receptors family 1 profile domain-containing protein</fullName>
    </recommendedName>
</protein>
<evidence type="ECO:0000256" key="8">
    <source>
        <dbReference type="SAM" id="Phobius"/>
    </source>
</evidence>
<evidence type="ECO:0000256" key="6">
    <source>
        <dbReference type="ARBA" id="ARBA00023170"/>
    </source>
</evidence>
<proteinExistence type="predicted"/>
<comment type="subcellular location">
    <subcellularLocation>
        <location evidence="1">Membrane</location>
        <topology evidence="1">Multi-pass membrane protein</topology>
    </subcellularLocation>
</comment>
<evidence type="ECO:0000256" key="5">
    <source>
        <dbReference type="ARBA" id="ARBA00023136"/>
    </source>
</evidence>
<dbReference type="PANTHER" id="PTHR45695">
    <property type="entry name" value="LEUCOKININ RECEPTOR-RELATED"/>
    <property type="match status" value="1"/>
</dbReference>
<feature type="domain" description="G-protein coupled receptors family 1 profile" evidence="9">
    <location>
        <begin position="35"/>
        <end position="297"/>
    </location>
</feature>
<evidence type="ECO:0000313" key="11">
    <source>
        <dbReference type="Proteomes" id="UP000663828"/>
    </source>
</evidence>
<evidence type="ECO:0000256" key="3">
    <source>
        <dbReference type="ARBA" id="ARBA00022989"/>
    </source>
</evidence>
<dbReference type="EMBL" id="CAJNOR010002849">
    <property type="protein sequence ID" value="CAF1348300.1"/>
    <property type="molecule type" value="Genomic_DNA"/>
</dbReference>
<dbReference type="Pfam" id="PF00001">
    <property type="entry name" value="7tm_1"/>
    <property type="match status" value="1"/>
</dbReference>
<evidence type="ECO:0000259" key="9">
    <source>
        <dbReference type="PROSITE" id="PS50262"/>
    </source>
</evidence>
<feature type="transmembrane region" description="Helical" evidence="8">
    <location>
        <begin position="136"/>
        <end position="161"/>
    </location>
</feature>
<keyword evidence="3 8" id="KW-1133">Transmembrane helix</keyword>
<keyword evidence="6" id="KW-0675">Receptor</keyword>
<dbReference type="PROSITE" id="PS50262">
    <property type="entry name" value="G_PROTEIN_RECEP_F1_2"/>
    <property type="match status" value="1"/>
</dbReference>
<feature type="transmembrane region" description="Helical" evidence="8">
    <location>
        <begin position="20"/>
        <end position="43"/>
    </location>
</feature>
<organism evidence="10 11">
    <name type="scientific">Adineta ricciae</name>
    <name type="common">Rotifer</name>
    <dbReference type="NCBI Taxonomy" id="249248"/>
    <lineage>
        <taxon>Eukaryota</taxon>
        <taxon>Metazoa</taxon>
        <taxon>Spiralia</taxon>
        <taxon>Gnathifera</taxon>
        <taxon>Rotifera</taxon>
        <taxon>Eurotatoria</taxon>
        <taxon>Bdelloidea</taxon>
        <taxon>Adinetida</taxon>
        <taxon>Adinetidae</taxon>
        <taxon>Adineta</taxon>
    </lineage>
</organism>
<name>A0A815H821_ADIRI</name>
<keyword evidence="4" id="KW-0297">G-protein coupled receptor</keyword>
<reference evidence="10" key="1">
    <citation type="submission" date="2021-02" db="EMBL/GenBank/DDBJ databases">
        <authorList>
            <person name="Nowell W R."/>
        </authorList>
    </citation>
    <scope>NUCLEOTIDE SEQUENCE</scope>
</reference>
<comment type="caution">
    <text evidence="10">The sequence shown here is derived from an EMBL/GenBank/DDBJ whole genome shotgun (WGS) entry which is preliminary data.</text>
</comment>
<accession>A0A815H821</accession>
<dbReference type="InterPro" id="IPR000276">
    <property type="entry name" value="GPCR_Rhodpsn"/>
</dbReference>
<keyword evidence="7" id="KW-0807">Transducer</keyword>
<dbReference type="PANTHER" id="PTHR45695:SF9">
    <property type="entry name" value="LEUCOKININ RECEPTOR"/>
    <property type="match status" value="1"/>
</dbReference>
<evidence type="ECO:0000256" key="7">
    <source>
        <dbReference type="ARBA" id="ARBA00023224"/>
    </source>
</evidence>
<dbReference type="InterPro" id="IPR017452">
    <property type="entry name" value="GPCR_Rhodpsn_7TM"/>
</dbReference>
<dbReference type="AlphaFoldDB" id="A0A815H821"/>
<evidence type="ECO:0000256" key="4">
    <source>
        <dbReference type="ARBA" id="ARBA00023040"/>
    </source>
</evidence>
<dbReference type="PRINTS" id="PR00237">
    <property type="entry name" value="GPCRRHODOPSN"/>
</dbReference>
<dbReference type="GO" id="GO:0005886">
    <property type="term" value="C:plasma membrane"/>
    <property type="evidence" value="ECO:0007669"/>
    <property type="project" value="TreeGrafter"/>
</dbReference>
<feature type="transmembrane region" description="Helical" evidence="8">
    <location>
        <begin position="55"/>
        <end position="80"/>
    </location>
</feature>
<evidence type="ECO:0000313" key="10">
    <source>
        <dbReference type="EMBL" id="CAF1348300.1"/>
    </source>
</evidence>
<feature type="transmembrane region" description="Helical" evidence="8">
    <location>
        <begin position="181"/>
        <end position="206"/>
    </location>
</feature>
<dbReference type="SUPFAM" id="SSF81321">
    <property type="entry name" value="Family A G protein-coupled receptor-like"/>
    <property type="match status" value="1"/>
</dbReference>
<keyword evidence="5 8" id="KW-0472">Membrane</keyword>